<dbReference type="AlphaFoldDB" id="A0A1S7DRW1"/>
<protein>
    <submittedName>
        <fullName evidence="1">Uncharacterized protein</fullName>
    </submittedName>
</protein>
<dbReference type="EMBL" id="CP011859">
    <property type="protein sequence ID" value="AQY21818.1"/>
    <property type="molecule type" value="Genomic_DNA"/>
</dbReference>
<reference evidence="1 2" key="1">
    <citation type="submission" date="2015-06" db="EMBL/GenBank/DDBJ databases">
        <title>R. anatipestifer strain HXb2 is the most virulent strain so far, and the genome sequence would help us uncover the pathogenesis.</title>
        <authorList>
            <person name="Hu Q."/>
            <person name="Qi J."/>
            <person name="Bo H."/>
            <person name="Liu G."/>
            <person name="Tao M."/>
            <person name="Ding Y."/>
            <person name="Xue Y."/>
        </authorList>
    </citation>
    <scope>NUCLEOTIDE SEQUENCE [LARGE SCALE GENOMIC DNA]</scope>
    <source>
        <strain evidence="1 2">HXb2</strain>
    </source>
</reference>
<dbReference type="RefSeq" id="WP_154021925.1">
    <property type="nucleotide sequence ID" value="NZ_CP011859.1"/>
</dbReference>
<evidence type="ECO:0000313" key="1">
    <source>
        <dbReference type="EMBL" id="AQY21818.1"/>
    </source>
</evidence>
<accession>A0A1S7DRW1</accession>
<gene>
    <name evidence="1" type="ORF">AB406_0862</name>
</gene>
<organism evidence="1 2">
    <name type="scientific">Riemerella anatipestifer</name>
    <name type="common">Moraxella anatipestifer</name>
    <dbReference type="NCBI Taxonomy" id="34085"/>
    <lineage>
        <taxon>Bacteria</taxon>
        <taxon>Pseudomonadati</taxon>
        <taxon>Bacteroidota</taxon>
        <taxon>Flavobacteriia</taxon>
        <taxon>Flavobacteriales</taxon>
        <taxon>Weeksellaceae</taxon>
        <taxon>Riemerella</taxon>
    </lineage>
</organism>
<proteinExistence type="predicted"/>
<sequence>MPMLFSSQRKVSDTVYIEFDNTKDKHYEHKKKINYFEIDVNDTKKIHFQYGIYNVRTVKKFNKKIINRTCLSKIIKNDNAVRRQVYIIVKKIGSNYYKLYSADHIFRTIID</sequence>
<name>A0A1S7DRW1_RIEAN</name>
<dbReference type="Proteomes" id="UP000189883">
    <property type="component" value="Chromosome"/>
</dbReference>
<evidence type="ECO:0000313" key="2">
    <source>
        <dbReference type="Proteomes" id="UP000189883"/>
    </source>
</evidence>